<gene>
    <name evidence="2" type="ORF">COV10_02420</name>
</gene>
<sequence>MLDIKFIRENLDLVKAGAQKKGVTVDLDALMRADDRRRELLWTC</sequence>
<dbReference type="AlphaFoldDB" id="A0A2H0REL4"/>
<dbReference type="GO" id="GO:0000166">
    <property type="term" value="F:nucleotide binding"/>
    <property type="evidence" value="ECO:0007669"/>
    <property type="project" value="InterPro"/>
</dbReference>
<dbReference type="InterPro" id="IPR042103">
    <property type="entry name" value="SerRS_1_N_sf"/>
</dbReference>
<accession>A0A2H0REL4</accession>
<dbReference type="Proteomes" id="UP000228767">
    <property type="component" value="Unassembled WGS sequence"/>
</dbReference>
<dbReference type="SUPFAM" id="SSF46589">
    <property type="entry name" value="tRNA-binding arm"/>
    <property type="match status" value="1"/>
</dbReference>
<name>A0A2H0REL4_9BACT</name>
<evidence type="ECO:0000313" key="2">
    <source>
        <dbReference type="EMBL" id="PIR44907.1"/>
    </source>
</evidence>
<reference evidence="2 3" key="1">
    <citation type="submission" date="2017-09" db="EMBL/GenBank/DDBJ databases">
        <title>Depth-based differentiation of microbial function through sediment-hosted aquifers and enrichment of novel symbionts in the deep terrestrial subsurface.</title>
        <authorList>
            <person name="Probst A.J."/>
            <person name="Ladd B."/>
            <person name="Jarett J.K."/>
            <person name="Geller-Mcgrath D.E."/>
            <person name="Sieber C.M."/>
            <person name="Emerson J.B."/>
            <person name="Anantharaman K."/>
            <person name="Thomas B.C."/>
            <person name="Malmstrom R."/>
            <person name="Stieglmeier M."/>
            <person name="Klingl A."/>
            <person name="Woyke T."/>
            <person name="Ryan C.M."/>
            <person name="Banfield J.F."/>
        </authorList>
    </citation>
    <scope>NUCLEOTIDE SEQUENCE [LARGE SCALE GENOMIC DNA]</scope>
    <source>
        <strain evidence="2">CG10_big_fil_rev_8_21_14_0_10_51_16</strain>
    </source>
</reference>
<evidence type="ECO:0000313" key="3">
    <source>
        <dbReference type="Proteomes" id="UP000228767"/>
    </source>
</evidence>
<comment type="caution">
    <text evidence="2">The sequence shown here is derived from an EMBL/GenBank/DDBJ whole genome shotgun (WGS) entry which is preliminary data.</text>
</comment>
<dbReference type="EMBL" id="PCYI01000017">
    <property type="protein sequence ID" value="PIR44907.1"/>
    <property type="molecule type" value="Genomic_DNA"/>
</dbReference>
<dbReference type="InterPro" id="IPR015866">
    <property type="entry name" value="Ser-tRNA-synth_1_N"/>
</dbReference>
<proteinExistence type="predicted"/>
<organism evidence="2 3">
    <name type="scientific">Candidatus Vogelbacteria bacterium CG10_big_fil_rev_8_21_14_0_10_51_16</name>
    <dbReference type="NCBI Taxonomy" id="1975045"/>
    <lineage>
        <taxon>Bacteria</taxon>
        <taxon>Candidatus Vogeliibacteriota</taxon>
    </lineage>
</organism>
<protein>
    <recommendedName>
        <fullName evidence="1">Serine-tRNA synthetase type1 N-terminal domain-containing protein</fullName>
    </recommendedName>
</protein>
<dbReference type="Pfam" id="PF02403">
    <property type="entry name" value="Seryl_tRNA_N"/>
    <property type="match status" value="1"/>
</dbReference>
<feature type="domain" description="Serine-tRNA synthetase type1 N-terminal" evidence="1">
    <location>
        <begin position="1"/>
        <end position="41"/>
    </location>
</feature>
<evidence type="ECO:0000259" key="1">
    <source>
        <dbReference type="Pfam" id="PF02403"/>
    </source>
</evidence>
<dbReference type="Gene3D" id="1.10.287.40">
    <property type="entry name" value="Serine-tRNA synthetase, tRNA binding domain"/>
    <property type="match status" value="1"/>
</dbReference>
<dbReference type="InterPro" id="IPR010978">
    <property type="entry name" value="tRNA-bd_arm"/>
</dbReference>